<dbReference type="AlphaFoldDB" id="A0AAD6YUD2"/>
<keyword evidence="3" id="KW-1185">Reference proteome</keyword>
<reference evidence="2" key="1">
    <citation type="submission" date="2023-03" db="EMBL/GenBank/DDBJ databases">
        <title>Massive genome expansion in bonnet fungi (Mycena s.s.) driven by repeated elements and novel gene families across ecological guilds.</title>
        <authorList>
            <consortium name="Lawrence Berkeley National Laboratory"/>
            <person name="Harder C.B."/>
            <person name="Miyauchi S."/>
            <person name="Viragh M."/>
            <person name="Kuo A."/>
            <person name="Thoen E."/>
            <person name="Andreopoulos B."/>
            <person name="Lu D."/>
            <person name="Skrede I."/>
            <person name="Drula E."/>
            <person name="Henrissat B."/>
            <person name="Morin E."/>
            <person name="Kohler A."/>
            <person name="Barry K."/>
            <person name="LaButti K."/>
            <person name="Morin E."/>
            <person name="Salamov A."/>
            <person name="Lipzen A."/>
            <person name="Mereny Z."/>
            <person name="Hegedus B."/>
            <person name="Baldrian P."/>
            <person name="Stursova M."/>
            <person name="Weitz H."/>
            <person name="Taylor A."/>
            <person name="Grigoriev I.V."/>
            <person name="Nagy L.G."/>
            <person name="Martin F."/>
            <person name="Kauserud H."/>
        </authorList>
    </citation>
    <scope>NUCLEOTIDE SEQUENCE</scope>
    <source>
        <strain evidence="2">9144</strain>
    </source>
</reference>
<dbReference type="EMBL" id="JARJCW010000002">
    <property type="protein sequence ID" value="KAJ7228995.1"/>
    <property type="molecule type" value="Genomic_DNA"/>
</dbReference>
<feature type="compositionally biased region" description="Basic residues" evidence="1">
    <location>
        <begin position="342"/>
        <end position="354"/>
    </location>
</feature>
<comment type="caution">
    <text evidence="2">The sequence shown here is derived from an EMBL/GenBank/DDBJ whole genome shotgun (WGS) entry which is preliminary data.</text>
</comment>
<evidence type="ECO:0000256" key="1">
    <source>
        <dbReference type="SAM" id="MobiDB-lite"/>
    </source>
</evidence>
<name>A0AAD6YUD2_9AGAR</name>
<sequence length="381" mass="44690">MTTAVVPKGPLTSFLYNKLREGTRIPWTTNFNHLRKLPRHLRVNKNSQSDSFDPTKRDTTHVPKERIKFWNIVPGDRVRIRGRYGNKLRDVWKIRRLENIVEFPVPESNTSPDAENPAYSYASCQLYIGEYDFPPLPGSTQPRKLPVFAERLSTTPPVWNSRLHRWQWERFATRTTPFMPHFKGQKIPIPWPKPARRVLEPAGMYDTGKQEVTRVTYVPPSFSHKLSAPLPRVPTEDEYIAGMSHPTQRPWFGDSPPVETFLHRELSNPHSRAKKMKRWQSHRVYTKSLLRDYTAAEMRELNGRSTKEAKAEALFKWRQKLTAEEEAERRRRWFTLAVAEKAKKKQARKTRREQKRRDQLTRLSLVEGPNQVIPGDVQPSR</sequence>
<organism evidence="2 3">
    <name type="scientific">Mycena pura</name>
    <dbReference type="NCBI Taxonomy" id="153505"/>
    <lineage>
        <taxon>Eukaryota</taxon>
        <taxon>Fungi</taxon>
        <taxon>Dikarya</taxon>
        <taxon>Basidiomycota</taxon>
        <taxon>Agaricomycotina</taxon>
        <taxon>Agaricomycetes</taxon>
        <taxon>Agaricomycetidae</taxon>
        <taxon>Agaricales</taxon>
        <taxon>Marasmiineae</taxon>
        <taxon>Mycenaceae</taxon>
        <taxon>Mycena</taxon>
    </lineage>
</organism>
<dbReference type="Proteomes" id="UP001219525">
    <property type="component" value="Unassembled WGS sequence"/>
</dbReference>
<proteinExistence type="predicted"/>
<accession>A0AAD6YUD2</accession>
<gene>
    <name evidence="2" type="ORF">GGX14DRAFT_487897</name>
</gene>
<evidence type="ECO:0000313" key="3">
    <source>
        <dbReference type="Proteomes" id="UP001219525"/>
    </source>
</evidence>
<feature type="region of interest" description="Disordered" evidence="1">
    <location>
        <begin position="340"/>
        <end position="381"/>
    </location>
</feature>
<protein>
    <submittedName>
        <fullName evidence="2">Uncharacterized protein</fullName>
    </submittedName>
</protein>
<evidence type="ECO:0000313" key="2">
    <source>
        <dbReference type="EMBL" id="KAJ7228995.1"/>
    </source>
</evidence>